<keyword evidence="2" id="KW-0418">Kinase</keyword>
<accession>A0ABS4KI59</accession>
<organism evidence="2 3">
    <name type="scientific">Acetoanaerobium pronyense</name>
    <dbReference type="NCBI Taxonomy" id="1482736"/>
    <lineage>
        <taxon>Bacteria</taxon>
        <taxon>Bacillati</taxon>
        <taxon>Bacillota</taxon>
        <taxon>Clostridia</taxon>
        <taxon>Peptostreptococcales</taxon>
        <taxon>Filifactoraceae</taxon>
        <taxon>Acetoanaerobium</taxon>
    </lineage>
</organism>
<evidence type="ECO:0000259" key="1">
    <source>
        <dbReference type="Pfam" id="PF00582"/>
    </source>
</evidence>
<dbReference type="RefSeq" id="WP_245330752.1">
    <property type="nucleotide sequence ID" value="NZ_JAGGLI010000006.1"/>
</dbReference>
<dbReference type="Gene3D" id="3.40.50.620">
    <property type="entry name" value="HUPs"/>
    <property type="match status" value="1"/>
</dbReference>
<keyword evidence="2" id="KW-0808">Transferase</keyword>
<dbReference type="InterPro" id="IPR006016">
    <property type="entry name" value="UspA"/>
</dbReference>
<dbReference type="Proteomes" id="UP001314903">
    <property type="component" value="Unassembled WGS sequence"/>
</dbReference>
<dbReference type="Pfam" id="PF00582">
    <property type="entry name" value="Usp"/>
    <property type="match status" value="1"/>
</dbReference>
<keyword evidence="3" id="KW-1185">Reference proteome</keyword>
<dbReference type="GO" id="GO:0016301">
    <property type="term" value="F:kinase activity"/>
    <property type="evidence" value="ECO:0007669"/>
    <property type="project" value="UniProtKB-KW"/>
</dbReference>
<feature type="domain" description="UspA" evidence="1">
    <location>
        <begin position="1"/>
        <end position="100"/>
    </location>
</feature>
<sequence length="134" mass="15290">MTQKVMVCVTEQKTCERLIKEGLNIVNNEDSEIFVIHVATKDLKVLEDNKAAEALEYLFDKSKGYGASVTVLKSNNIRETLVKFAVDNQIDYVVMGETRQQDEKDSVIFKLKNDFLYTNTKIKVVPLKNINQEA</sequence>
<name>A0ABS4KI59_9FIRM</name>
<protein>
    <submittedName>
        <fullName evidence="2">K+-sensing histidine kinase KdpD</fullName>
    </submittedName>
</protein>
<proteinExistence type="predicted"/>
<dbReference type="SUPFAM" id="SSF52402">
    <property type="entry name" value="Adenine nucleotide alpha hydrolases-like"/>
    <property type="match status" value="1"/>
</dbReference>
<evidence type="ECO:0000313" key="3">
    <source>
        <dbReference type="Proteomes" id="UP001314903"/>
    </source>
</evidence>
<dbReference type="PANTHER" id="PTHR45569">
    <property type="entry name" value="SENSOR PROTEIN KDPD"/>
    <property type="match status" value="1"/>
</dbReference>
<reference evidence="2 3" key="1">
    <citation type="submission" date="2021-03" db="EMBL/GenBank/DDBJ databases">
        <title>Genomic Encyclopedia of Type Strains, Phase IV (KMG-IV): sequencing the most valuable type-strain genomes for metagenomic binning, comparative biology and taxonomic classification.</title>
        <authorList>
            <person name="Goeker M."/>
        </authorList>
    </citation>
    <scope>NUCLEOTIDE SEQUENCE [LARGE SCALE GENOMIC DNA]</scope>
    <source>
        <strain evidence="2 3">DSM 27512</strain>
    </source>
</reference>
<gene>
    <name evidence="2" type="ORF">J2Z35_000852</name>
</gene>
<comment type="caution">
    <text evidence="2">The sequence shown here is derived from an EMBL/GenBank/DDBJ whole genome shotgun (WGS) entry which is preliminary data.</text>
</comment>
<dbReference type="InterPro" id="IPR052023">
    <property type="entry name" value="Histidine_kinase_KdpD"/>
</dbReference>
<dbReference type="InterPro" id="IPR014729">
    <property type="entry name" value="Rossmann-like_a/b/a_fold"/>
</dbReference>
<dbReference type="EMBL" id="JAGGLI010000006">
    <property type="protein sequence ID" value="MBP2027060.1"/>
    <property type="molecule type" value="Genomic_DNA"/>
</dbReference>
<dbReference type="PANTHER" id="PTHR45569:SF1">
    <property type="entry name" value="SENSOR PROTEIN KDPD"/>
    <property type="match status" value="1"/>
</dbReference>
<evidence type="ECO:0000313" key="2">
    <source>
        <dbReference type="EMBL" id="MBP2027060.1"/>
    </source>
</evidence>